<proteinExistence type="predicted"/>
<dbReference type="SUPFAM" id="SSF51219">
    <property type="entry name" value="TRAP-like"/>
    <property type="match status" value="1"/>
</dbReference>
<sequence>MQTRIAGTTMPILEVTLSPGEHLIAEGGDVSWLTPGFGMETSTRFGSGGKGGFLSGLKRALGGGQLFLTDYTAPPQGGFVAFSAQLPGSIRELRIDRADNFMVQSGAYMCSTPDVEISVGLQKKLGAGIFGGAGVIFQRLSGDGTAWVQLAGEIVEYDLAAGQSMLIHPGHLALFRAEMPLEFASVKGIKNKFFGDSLLLAQVQGPGHIWLQSMTPAKLAAAIEPYLPEKPSSTSFGNDS</sequence>
<evidence type="ECO:0000313" key="2">
    <source>
        <dbReference type="Proteomes" id="UP001500051"/>
    </source>
</evidence>
<dbReference type="PANTHER" id="PTHR43657">
    <property type="entry name" value="TRYPTOPHAN RNA-BINDING ATTENUATOR PROTEIN-LIKE PROTEIN"/>
    <property type="match status" value="1"/>
</dbReference>
<accession>A0ABP7CKW1</accession>
<name>A0ABP7CKW1_9ACTN</name>
<dbReference type="NCBIfam" id="TIGR00266">
    <property type="entry name" value="TIGR00266 family protein"/>
    <property type="match status" value="1"/>
</dbReference>
<organism evidence="1 2">
    <name type="scientific">Microlunatus aurantiacus</name>
    <dbReference type="NCBI Taxonomy" id="446786"/>
    <lineage>
        <taxon>Bacteria</taxon>
        <taxon>Bacillati</taxon>
        <taxon>Actinomycetota</taxon>
        <taxon>Actinomycetes</taxon>
        <taxon>Propionibacteriales</taxon>
        <taxon>Propionibacteriaceae</taxon>
        <taxon>Microlunatus</taxon>
    </lineage>
</organism>
<dbReference type="Proteomes" id="UP001500051">
    <property type="component" value="Unassembled WGS sequence"/>
</dbReference>
<evidence type="ECO:0000313" key="1">
    <source>
        <dbReference type="EMBL" id="GAA3690510.1"/>
    </source>
</evidence>
<dbReference type="RefSeq" id="WP_344810383.1">
    <property type="nucleotide sequence ID" value="NZ_BAAAYX010000002.1"/>
</dbReference>
<dbReference type="Gene3D" id="3.60.160.10">
    <property type="entry name" value="Mitochondrial biogenesis AIM24"/>
    <property type="match status" value="1"/>
</dbReference>
<dbReference type="InterPro" id="IPR002838">
    <property type="entry name" value="AIM24"/>
</dbReference>
<comment type="caution">
    <text evidence="1">The sequence shown here is derived from an EMBL/GenBank/DDBJ whole genome shotgun (WGS) entry which is preliminary data.</text>
</comment>
<dbReference type="Pfam" id="PF01987">
    <property type="entry name" value="AIM24"/>
    <property type="match status" value="1"/>
</dbReference>
<dbReference type="InterPro" id="IPR036983">
    <property type="entry name" value="AIM24_sf"/>
</dbReference>
<gene>
    <name evidence="1" type="ORF">GCM10022204_01810</name>
</gene>
<dbReference type="PANTHER" id="PTHR43657:SF1">
    <property type="entry name" value="ALTERED INHERITANCE OF MITOCHONDRIA PROTEIN 24, MITOCHONDRIAL"/>
    <property type="match status" value="1"/>
</dbReference>
<protein>
    <recommendedName>
        <fullName evidence="3">TIGR00266 family protein</fullName>
    </recommendedName>
</protein>
<dbReference type="EMBL" id="BAAAYX010000002">
    <property type="protein sequence ID" value="GAA3690510.1"/>
    <property type="molecule type" value="Genomic_DNA"/>
</dbReference>
<dbReference type="InterPro" id="IPR016031">
    <property type="entry name" value="Trp_RNA-bd_attenuator-like_dom"/>
</dbReference>
<keyword evidence="2" id="KW-1185">Reference proteome</keyword>
<evidence type="ECO:0008006" key="3">
    <source>
        <dbReference type="Google" id="ProtNLM"/>
    </source>
</evidence>
<reference evidence="2" key="1">
    <citation type="journal article" date="2019" name="Int. J. Syst. Evol. Microbiol.">
        <title>The Global Catalogue of Microorganisms (GCM) 10K type strain sequencing project: providing services to taxonomists for standard genome sequencing and annotation.</title>
        <authorList>
            <consortium name="The Broad Institute Genomics Platform"/>
            <consortium name="The Broad Institute Genome Sequencing Center for Infectious Disease"/>
            <person name="Wu L."/>
            <person name="Ma J."/>
        </authorList>
    </citation>
    <scope>NUCLEOTIDE SEQUENCE [LARGE SCALE GENOMIC DNA]</scope>
    <source>
        <strain evidence="2">JCM 16548</strain>
    </source>
</reference>